<keyword evidence="2" id="KW-0812">Transmembrane</keyword>
<keyword evidence="2" id="KW-1133">Transmembrane helix</keyword>
<feature type="non-terminal residue" evidence="3">
    <location>
        <position position="1"/>
    </location>
</feature>
<protein>
    <submittedName>
        <fullName evidence="3">Uncharacterized protein</fullName>
    </submittedName>
</protein>
<gene>
    <name evidence="3" type="ORF">PFISCL1PPCAC_880</name>
</gene>
<dbReference type="EMBL" id="BTSY01000001">
    <property type="protein sequence ID" value="GMT09583.1"/>
    <property type="molecule type" value="Genomic_DNA"/>
</dbReference>
<dbReference type="Proteomes" id="UP001432322">
    <property type="component" value="Unassembled WGS sequence"/>
</dbReference>
<feature type="region of interest" description="Disordered" evidence="1">
    <location>
        <begin position="130"/>
        <end position="195"/>
    </location>
</feature>
<evidence type="ECO:0000256" key="1">
    <source>
        <dbReference type="SAM" id="MobiDB-lite"/>
    </source>
</evidence>
<dbReference type="AlphaFoldDB" id="A0AAV5UTR0"/>
<evidence type="ECO:0000256" key="2">
    <source>
        <dbReference type="SAM" id="Phobius"/>
    </source>
</evidence>
<feature type="region of interest" description="Disordered" evidence="1">
    <location>
        <begin position="14"/>
        <end position="79"/>
    </location>
</feature>
<organism evidence="3 4">
    <name type="scientific">Pristionchus fissidentatus</name>
    <dbReference type="NCBI Taxonomy" id="1538716"/>
    <lineage>
        <taxon>Eukaryota</taxon>
        <taxon>Metazoa</taxon>
        <taxon>Ecdysozoa</taxon>
        <taxon>Nematoda</taxon>
        <taxon>Chromadorea</taxon>
        <taxon>Rhabditida</taxon>
        <taxon>Rhabditina</taxon>
        <taxon>Diplogasteromorpha</taxon>
        <taxon>Diplogasteroidea</taxon>
        <taxon>Neodiplogasteridae</taxon>
        <taxon>Pristionchus</taxon>
    </lineage>
</organism>
<evidence type="ECO:0000313" key="4">
    <source>
        <dbReference type="Proteomes" id="UP001432322"/>
    </source>
</evidence>
<keyword evidence="4" id="KW-1185">Reference proteome</keyword>
<feature type="compositionally biased region" description="Low complexity" evidence="1">
    <location>
        <begin position="167"/>
        <end position="189"/>
    </location>
</feature>
<keyword evidence="2" id="KW-0472">Membrane</keyword>
<sequence>WSTADPNIKCAKPAPVVTTTTSVDPEVTTEDTPVNSSSIVASPPSLPSFPAFPHDEGPLFPSGQVAPQPEGQAADAATTAATTAQMEKKEDEWAWTRSKWAWMIIRACLVIILVLIGVIICLVCRNRSKTPNKKASAAPNKADSKKKGKNNESSAQPSTSESKADVAKPASAVPATSSAAPSSDPQTATVKPGTTILQQTEFGLDGLKTEVL</sequence>
<proteinExistence type="predicted"/>
<comment type="caution">
    <text evidence="3">The sequence shown here is derived from an EMBL/GenBank/DDBJ whole genome shotgun (WGS) entry which is preliminary data.</text>
</comment>
<feature type="transmembrane region" description="Helical" evidence="2">
    <location>
        <begin position="100"/>
        <end position="124"/>
    </location>
</feature>
<feature type="compositionally biased region" description="Polar residues" evidence="1">
    <location>
        <begin position="151"/>
        <end position="161"/>
    </location>
</feature>
<name>A0AAV5UTR0_9BILA</name>
<feature type="compositionally biased region" description="Low complexity" evidence="1">
    <location>
        <begin position="15"/>
        <end position="32"/>
    </location>
</feature>
<reference evidence="3" key="1">
    <citation type="submission" date="2023-10" db="EMBL/GenBank/DDBJ databases">
        <title>Genome assembly of Pristionchus species.</title>
        <authorList>
            <person name="Yoshida K."/>
            <person name="Sommer R.J."/>
        </authorList>
    </citation>
    <scope>NUCLEOTIDE SEQUENCE</scope>
    <source>
        <strain evidence="3">RS5133</strain>
    </source>
</reference>
<evidence type="ECO:0000313" key="3">
    <source>
        <dbReference type="EMBL" id="GMT09583.1"/>
    </source>
</evidence>
<accession>A0AAV5UTR0</accession>